<feature type="region of interest" description="Disordered" evidence="1">
    <location>
        <begin position="142"/>
        <end position="175"/>
    </location>
</feature>
<dbReference type="Proteomes" id="UP000001307">
    <property type="component" value="Unassembled WGS sequence"/>
</dbReference>
<sequence>MGCCFSTQIELADQEVVQQEVHIYNEPESLYCESVHSEHSCSSSSSSSSSSSENKSEIVCDLELHSIAHKVELVRNLSSEDETMNLVPATPQQEIADHKGVIVQPSISISSSTSSSNGSPRGQMFDTTDYEVNCSISYDSQSLKSSISLPSKSSSSSSSSSESEVEKHDSCSCTD</sequence>
<gene>
    <name evidence="2" type="ORF">GSOID_T00012734001</name>
</gene>
<organism evidence="2">
    <name type="scientific">Oikopleura dioica</name>
    <name type="common">Tunicate</name>
    <dbReference type="NCBI Taxonomy" id="34765"/>
    <lineage>
        <taxon>Eukaryota</taxon>
        <taxon>Metazoa</taxon>
        <taxon>Chordata</taxon>
        <taxon>Tunicata</taxon>
        <taxon>Appendicularia</taxon>
        <taxon>Copelata</taxon>
        <taxon>Oikopleuridae</taxon>
        <taxon>Oikopleura</taxon>
    </lineage>
</organism>
<evidence type="ECO:0000256" key="1">
    <source>
        <dbReference type="SAM" id="MobiDB-lite"/>
    </source>
</evidence>
<accession>E4XJE3</accession>
<feature type="compositionally biased region" description="Low complexity" evidence="1">
    <location>
        <begin position="142"/>
        <end position="162"/>
    </location>
</feature>
<reference evidence="2" key="1">
    <citation type="journal article" date="2010" name="Science">
        <title>Plasticity of animal genome architecture unmasked by rapid evolution of a pelagic tunicate.</title>
        <authorList>
            <person name="Denoeud F."/>
            <person name="Henriet S."/>
            <person name="Mungpakdee S."/>
            <person name="Aury J.M."/>
            <person name="Da Silva C."/>
            <person name="Brinkmann H."/>
            <person name="Mikhaleva J."/>
            <person name="Olsen L.C."/>
            <person name="Jubin C."/>
            <person name="Canestro C."/>
            <person name="Bouquet J.M."/>
            <person name="Danks G."/>
            <person name="Poulain J."/>
            <person name="Campsteijn C."/>
            <person name="Adamski M."/>
            <person name="Cross I."/>
            <person name="Yadetie F."/>
            <person name="Muffato M."/>
            <person name="Louis A."/>
            <person name="Butcher S."/>
            <person name="Tsagkogeorga G."/>
            <person name="Konrad A."/>
            <person name="Singh S."/>
            <person name="Jensen M.F."/>
            <person name="Cong E.H."/>
            <person name="Eikeseth-Otteraa H."/>
            <person name="Noel B."/>
            <person name="Anthouard V."/>
            <person name="Porcel B.M."/>
            <person name="Kachouri-Lafond R."/>
            <person name="Nishino A."/>
            <person name="Ugolini M."/>
            <person name="Chourrout P."/>
            <person name="Nishida H."/>
            <person name="Aasland R."/>
            <person name="Huzurbazar S."/>
            <person name="Westhof E."/>
            <person name="Delsuc F."/>
            <person name="Lehrach H."/>
            <person name="Reinhardt R."/>
            <person name="Weissenbach J."/>
            <person name="Roy S.W."/>
            <person name="Artiguenave F."/>
            <person name="Postlethwait J.H."/>
            <person name="Manak J.R."/>
            <person name="Thompson E.M."/>
            <person name="Jaillon O."/>
            <person name="Du Pasquier L."/>
            <person name="Boudinot P."/>
            <person name="Liberles D.A."/>
            <person name="Volff J.N."/>
            <person name="Philippe H."/>
            <person name="Lenhard B."/>
            <person name="Roest Crollius H."/>
            <person name="Wincker P."/>
            <person name="Chourrout D."/>
        </authorList>
    </citation>
    <scope>NUCLEOTIDE SEQUENCE [LARGE SCALE GENOMIC DNA]</scope>
</reference>
<proteinExistence type="predicted"/>
<name>E4XJE3_OIKDI</name>
<feature type="region of interest" description="Disordered" evidence="1">
    <location>
        <begin position="107"/>
        <end position="126"/>
    </location>
</feature>
<protein>
    <submittedName>
        <fullName evidence="2">Uncharacterized protein</fullName>
    </submittedName>
</protein>
<dbReference type="EMBL" id="FN653059">
    <property type="protein sequence ID" value="CBY10586.1"/>
    <property type="molecule type" value="Genomic_DNA"/>
</dbReference>
<evidence type="ECO:0000313" key="2">
    <source>
        <dbReference type="EMBL" id="CBY10586.1"/>
    </source>
</evidence>
<feature type="compositionally biased region" description="Basic and acidic residues" evidence="1">
    <location>
        <begin position="164"/>
        <end position="175"/>
    </location>
</feature>
<dbReference type="InParanoid" id="E4XJE3"/>
<feature type="compositionally biased region" description="Low complexity" evidence="1">
    <location>
        <begin position="107"/>
        <end position="116"/>
    </location>
</feature>
<keyword evidence="3" id="KW-1185">Reference proteome</keyword>
<evidence type="ECO:0000313" key="3">
    <source>
        <dbReference type="Proteomes" id="UP000001307"/>
    </source>
</evidence>
<dbReference type="AlphaFoldDB" id="E4XJE3"/>